<dbReference type="GeneID" id="36346045"/>
<dbReference type="GO" id="GO:0043123">
    <property type="term" value="P:positive regulation of canonical NF-kappaB signal transduction"/>
    <property type="evidence" value="ECO:0007669"/>
    <property type="project" value="TreeGrafter"/>
</dbReference>
<protein>
    <submittedName>
        <fullName evidence="8">Mitogen-activated protein kinase kinase kinase 7-like protein</fullName>
    </submittedName>
</protein>
<dbReference type="SMART" id="SM00220">
    <property type="entry name" value="S_TKc"/>
    <property type="match status" value="1"/>
</dbReference>
<keyword evidence="2" id="KW-0723">Serine/threonine-protein kinase</keyword>
<reference evidence="8 9" key="1">
    <citation type="journal article" date="2013" name="Nat. Genet.">
        <title>The genome of the hydatid tapeworm Echinococcus granulosus.</title>
        <authorList>
            <person name="Zheng H."/>
            <person name="Zhang W."/>
            <person name="Zhang L."/>
            <person name="Zhang Z."/>
            <person name="Li J."/>
            <person name="Lu G."/>
            <person name="Zhu Y."/>
            <person name="Wang Y."/>
            <person name="Huang Y."/>
            <person name="Liu J."/>
            <person name="Kang H."/>
            <person name="Chen J."/>
            <person name="Wang L."/>
            <person name="Chen A."/>
            <person name="Yu S."/>
            <person name="Gao Z."/>
            <person name="Jin L."/>
            <person name="Gu W."/>
            <person name="Wang Z."/>
            <person name="Zhao L."/>
            <person name="Shi B."/>
            <person name="Wen H."/>
            <person name="Lin R."/>
            <person name="Jones M.K."/>
            <person name="Brejova B."/>
            <person name="Vinar T."/>
            <person name="Zhao G."/>
            <person name="McManus D.P."/>
            <person name="Chen Z."/>
            <person name="Zhou Y."/>
            <person name="Wang S."/>
        </authorList>
    </citation>
    <scope>NUCLEOTIDE SEQUENCE [LARGE SCALE GENOMIC DNA]</scope>
</reference>
<evidence type="ECO:0000256" key="4">
    <source>
        <dbReference type="ARBA" id="ARBA00022741"/>
    </source>
</evidence>
<dbReference type="RefSeq" id="XP_024345997.1">
    <property type="nucleotide sequence ID" value="XM_024499579.1"/>
</dbReference>
<comment type="similarity">
    <text evidence="1">Belongs to the protein kinase superfamily. STE Ser/Thr protein kinase family. MAP kinase kinase kinase subfamily.</text>
</comment>
<dbReference type="InterPro" id="IPR008271">
    <property type="entry name" value="Ser/Thr_kinase_AS"/>
</dbReference>
<dbReference type="GO" id="GO:0005524">
    <property type="term" value="F:ATP binding"/>
    <property type="evidence" value="ECO:0007669"/>
    <property type="project" value="UniProtKB-KW"/>
</dbReference>
<dbReference type="SUPFAM" id="SSF56112">
    <property type="entry name" value="Protein kinase-like (PK-like)"/>
    <property type="match status" value="1"/>
</dbReference>
<keyword evidence="4" id="KW-0547">Nucleotide-binding</keyword>
<dbReference type="CTD" id="36346045"/>
<dbReference type="PANTHER" id="PTHR46716">
    <property type="entry name" value="MITOGEN-ACTIVATED PROTEIN KINASE KINASE KINASE 7"/>
    <property type="match status" value="1"/>
</dbReference>
<organism evidence="8 9">
    <name type="scientific">Echinococcus granulosus</name>
    <name type="common">Hydatid tapeworm</name>
    <dbReference type="NCBI Taxonomy" id="6210"/>
    <lineage>
        <taxon>Eukaryota</taxon>
        <taxon>Metazoa</taxon>
        <taxon>Spiralia</taxon>
        <taxon>Lophotrochozoa</taxon>
        <taxon>Platyhelminthes</taxon>
        <taxon>Cestoda</taxon>
        <taxon>Eucestoda</taxon>
        <taxon>Cyclophyllidea</taxon>
        <taxon>Taeniidae</taxon>
        <taxon>Echinococcus</taxon>
        <taxon>Echinococcus granulosus group</taxon>
    </lineage>
</organism>
<comment type="caution">
    <text evidence="8">The sequence shown here is derived from an EMBL/GenBank/DDBJ whole genome shotgun (WGS) entry which is preliminary data.</text>
</comment>
<feature type="domain" description="Protein kinase" evidence="7">
    <location>
        <begin position="35"/>
        <end position="286"/>
    </location>
</feature>
<keyword evidence="9" id="KW-1185">Reference proteome</keyword>
<dbReference type="OMA" id="GPNTRMA"/>
<evidence type="ECO:0000313" key="8">
    <source>
        <dbReference type="EMBL" id="EUB54801.1"/>
    </source>
</evidence>
<evidence type="ECO:0000256" key="2">
    <source>
        <dbReference type="ARBA" id="ARBA00022527"/>
    </source>
</evidence>
<dbReference type="KEGG" id="egl:EGR_10330"/>
<accession>W6U2L8</accession>
<evidence type="ECO:0000256" key="6">
    <source>
        <dbReference type="ARBA" id="ARBA00022840"/>
    </source>
</evidence>
<dbReference type="OrthoDB" id="10261027at2759"/>
<evidence type="ECO:0000256" key="1">
    <source>
        <dbReference type="ARBA" id="ARBA00006529"/>
    </source>
</evidence>
<dbReference type="GO" id="GO:0019899">
    <property type="term" value="F:enzyme binding"/>
    <property type="evidence" value="ECO:0007669"/>
    <property type="project" value="UniProtKB-ARBA"/>
</dbReference>
<dbReference type="GO" id="GO:0004709">
    <property type="term" value="F:MAP kinase kinase kinase activity"/>
    <property type="evidence" value="ECO:0007669"/>
    <property type="project" value="TreeGrafter"/>
</dbReference>
<dbReference type="PANTHER" id="PTHR46716:SF1">
    <property type="entry name" value="MITOGEN-ACTIVATED PROTEIN KINASE KINASE KINASE 7"/>
    <property type="match status" value="1"/>
</dbReference>
<name>W6U2L8_ECHGR</name>
<evidence type="ECO:0000256" key="3">
    <source>
        <dbReference type="ARBA" id="ARBA00022679"/>
    </source>
</evidence>
<dbReference type="SMR" id="W6U2L8"/>
<evidence type="ECO:0000313" key="9">
    <source>
        <dbReference type="Proteomes" id="UP000019149"/>
    </source>
</evidence>
<evidence type="ECO:0000256" key="5">
    <source>
        <dbReference type="ARBA" id="ARBA00022777"/>
    </source>
</evidence>
<dbReference type="GO" id="GO:0007254">
    <property type="term" value="P:JNK cascade"/>
    <property type="evidence" value="ECO:0007669"/>
    <property type="project" value="TreeGrafter"/>
</dbReference>
<sequence>MLRDKGNVRQLKNEELTVCVERVKSLPNIPEDAIQIEKWGVSGGSYGDVSFGTYRRKKVVKKDFRFMNTIVERIYNYREAYTLATCNHPNIVKFIGAGPNTRMADIRYVVIEQATDASLQELIYSEAKYNIWHVMLWALHLADGLDYLHSRAEPIIHRDLKPANMLLFDGCTTLKISDFGSSKIFERSKEELQSVNQGSLFYMAPEVQQRHKDKFFASYSKSVDVYSMTVSIWEMLTRRLDQVVNPHSVRIRSCPPFLQSLFDRGMAEDPRQRPTATQLVRLFDLIMCKVCTMDTSQLCIHFENAEAPSTSQEISIITDSQTTDALSEIPIRHEDETATIHARESEPDIEMTVNVKDFGLVFTANIILQYI</sequence>
<dbReference type="GO" id="GO:0006955">
    <property type="term" value="P:immune response"/>
    <property type="evidence" value="ECO:0007669"/>
    <property type="project" value="TreeGrafter"/>
</dbReference>
<keyword evidence="6" id="KW-0067">ATP-binding</keyword>
<keyword evidence="3" id="KW-0808">Transferase</keyword>
<dbReference type="PROSITE" id="PS50011">
    <property type="entry name" value="PROTEIN_KINASE_DOM"/>
    <property type="match status" value="1"/>
</dbReference>
<proteinExistence type="inferred from homology"/>
<dbReference type="STRING" id="6210.W6U2L8"/>
<dbReference type="InterPro" id="IPR011009">
    <property type="entry name" value="Kinase-like_dom_sf"/>
</dbReference>
<dbReference type="Pfam" id="PF00069">
    <property type="entry name" value="Pkinase"/>
    <property type="match status" value="1"/>
</dbReference>
<dbReference type="AlphaFoldDB" id="W6U2L8"/>
<dbReference type="InterPro" id="IPR000719">
    <property type="entry name" value="Prot_kinase_dom"/>
</dbReference>
<dbReference type="EMBL" id="APAU02000210">
    <property type="protein sequence ID" value="EUB54801.1"/>
    <property type="molecule type" value="Genomic_DNA"/>
</dbReference>
<dbReference type="Gene3D" id="1.10.510.10">
    <property type="entry name" value="Transferase(Phosphotransferase) domain 1"/>
    <property type="match status" value="1"/>
</dbReference>
<dbReference type="PROSITE" id="PS00108">
    <property type="entry name" value="PROTEIN_KINASE_ST"/>
    <property type="match status" value="1"/>
</dbReference>
<gene>
    <name evidence="8" type="ORF">EGR_10330</name>
</gene>
<dbReference type="Proteomes" id="UP000019149">
    <property type="component" value="Unassembled WGS sequence"/>
</dbReference>
<evidence type="ECO:0000259" key="7">
    <source>
        <dbReference type="PROSITE" id="PS50011"/>
    </source>
</evidence>
<keyword evidence="5" id="KW-0418">Kinase</keyword>